<dbReference type="GO" id="GO:0006397">
    <property type="term" value="P:mRNA processing"/>
    <property type="evidence" value="ECO:0007669"/>
    <property type="project" value="UniProtKB-KW"/>
</dbReference>
<dbReference type="GO" id="GO:0031087">
    <property type="term" value="P:deadenylation-independent decapping of nuclear-transcribed mRNA"/>
    <property type="evidence" value="ECO:0007669"/>
    <property type="project" value="TreeGrafter"/>
</dbReference>
<comment type="similarity">
    <text evidence="2">Belongs to the DCP1 family.</text>
</comment>
<accession>A0A7S3CA06</accession>
<dbReference type="PANTHER" id="PTHR16290:SF0">
    <property type="entry name" value="DECAPPING PROTEIN 1, ISOFORM A"/>
    <property type="match status" value="1"/>
</dbReference>
<evidence type="ECO:0000313" key="8">
    <source>
        <dbReference type="Proteomes" id="UP001472866"/>
    </source>
</evidence>
<dbReference type="CDD" id="cd13182">
    <property type="entry name" value="EVH1-like_Dcp1"/>
    <property type="match status" value="1"/>
</dbReference>
<evidence type="ECO:0000256" key="5">
    <source>
        <dbReference type="SAM" id="MobiDB-lite"/>
    </source>
</evidence>
<evidence type="ECO:0000256" key="4">
    <source>
        <dbReference type="ARBA" id="ARBA00022664"/>
    </source>
</evidence>
<dbReference type="GO" id="GO:0008047">
    <property type="term" value="F:enzyme activator activity"/>
    <property type="evidence" value="ECO:0007669"/>
    <property type="project" value="InterPro"/>
</dbReference>
<sequence>MADNSQSLVNKSESEKLVLASLRRNDDSIEEVLVTANHVCLYEFQLNVSQWKRRTVEGSLFIVKRSSHPRFQLIILNRLSPANHVEDMVLERADFERSGPYVLYKNTIQEVLGIWFYEEKESEKVFKFLQKISLAFGTEEGGSGGLPKEALGTIGAKAKAKKPTAKDGIDDLLGMLGSEGRDEPQQQQQQQQPSQSDSQSGGGRKNRRGTRGGKGGAGNGEASLGIQVTKAQLRAALQRVARREEFADLLWQELSSGAPPS</sequence>
<keyword evidence="3" id="KW-0963">Cytoplasm</keyword>
<dbReference type="Pfam" id="PF06058">
    <property type="entry name" value="DCP1"/>
    <property type="match status" value="1"/>
</dbReference>
<evidence type="ECO:0000313" key="6">
    <source>
        <dbReference type="EMBL" id="CAE0189754.1"/>
    </source>
</evidence>
<dbReference type="GO" id="GO:0000290">
    <property type="term" value="P:deadenylation-dependent decapping of nuclear-transcribed mRNA"/>
    <property type="evidence" value="ECO:0007669"/>
    <property type="project" value="InterPro"/>
</dbReference>
<dbReference type="AlphaFoldDB" id="A0A7S3CA06"/>
<proteinExistence type="inferred from homology"/>
<dbReference type="Proteomes" id="UP001472866">
    <property type="component" value="Chromosome 07"/>
</dbReference>
<name>A0A7S3CA06_9CHLO</name>
<evidence type="ECO:0000256" key="3">
    <source>
        <dbReference type="ARBA" id="ARBA00022490"/>
    </source>
</evidence>
<dbReference type="InterPro" id="IPR010334">
    <property type="entry name" value="Dcp1"/>
</dbReference>
<feature type="compositionally biased region" description="Low complexity" evidence="5">
    <location>
        <begin position="185"/>
        <end position="199"/>
    </location>
</feature>
<dbReference type="GO" id="GO:0003729">
    <property type="term" value="F:mRNA binding"/>
    <property type="evidence" value="ECO:0007669"/>
    <property type="project" value="TreeGrafter"/>
</dbReference>
<dbReference type="InterPro" id="IPR011993">
    <property type="entry name" value="PH-like_dom_sf"/>
</dbReference>
<reference evidence="7 8" key="2">
    <citation type="submission" date="2024-03" db="EMBL/GenBank/DDBJ databases">
        <title>Complete genome sequence of the green alga Chloropicon roscoffensis RCC1871.</title>
        <authorList>
            <person name="Lemieux C."/>
            <person name="Pombert J.-F."/>
            <person name="Otis C."/>
            <person name="Turmel M."/>
        </authorList>
    </citation>
    <scope>NUCLEOTIDE SEQUENCE [LARGE SCALE GENOMIC DNA]</scope>
    <source>
        <strain evidence="7 8">RCC1871</strain>
    </source>
</reference>
<organism evidence="6">
    <name type="scientific">Chloropicon roscoffensis</name>
    <dbReference type="NCBI Taxonomy" id="1461544"/>
    <lineage>
        <taxon>Eukaryota</taxon>
        <taxon>Viridiplantae</taxon>
        <taxon>Chlorophyta</taxon>
        <taxon>Chloropicophyceae</taxon>
        <taxon>Chloropicales</taxon>
        <taxon>Chloropicaceae</taxon>
        <taxon>Chloropicon</taxon>
    </lineage>
</organism>
<comment type="subcellular location">
    <subcellularLocation>
        <location evidence="1">Cytoplasm</location>
    </subcellularLocation>
</comment>
<dbReference type="EMBL" id="HBHZ01003697">
    <property type="protein sequence ID" value="CAE0189754.1"/>
    <property type="molecule type" value="Transcribed_RNA"/>
</dbReference>
<dbReference type="EMBL" id="CP151507">
    <property type="protein sequence ID" value="WZN63544.1"/>
    <property type="molecule type" value="Genomic_DNA"/>
</dbReference>
<gene>
    <name evidence="6" type="ORF">CROS1456_LOCUS2843</name>
    <name evidence="7" type="ORF">HKI87_07g50930</name>
</gene>
<dbReference type="GO" id="GO:0000932">
    <property type="term" value="C:P-body"/>
    <property type="evidence" value="ECO:0007669"/>
    <property type="project" value="TreeGrafter"/>
</dbReference>
<dbReference type="Gene3D" id="2.30.29.30">
    <property type="entry name" value="Pleckstrin-homology domain (PH domain)/Phosphotyrosine-binding domain (PTB)"/>
    <property type="match status" value="1"/>
</dbReference>
<reference evidence="6" key="1">
    <citation type="submission" date="2021-01" db="EMBL/GenBank/DDBJ databases">
        <authorList>
            <person name="Corre E."/>
            <person name="Pelletier E."/>
            <person name="Niang G."/>
            <person name="Scheremetjew M."/>
            <person name="Finn R."/>
            <person name="Kale V."/>
            <person name="Holt S."/>
            <person name="Cochrane G."/>
            <person name="Meng A."/>
            <person name="Brown T."/>
            <person name="Cohen L."/>
        </authorList>
    </citation>
    <scope>NUCLEOTIDE SEQUENCE</scope>
    <source>
        <strain evidence="6">RCC1871</strain>
    </source>
</reference>
<dbReference type="PANTHER" id="PTHR16290">
    <property type="entry name" value="TRANSCRIPTION FACTOR SMIF DECAPPING ENZYME DCP1"/>
    <property type="match status" value="1"/>
</dbReference>
<keyword evidence="4" id="KW-0507">mRNA processing</keyword>
<dbReference type="SUPFAM" id="SSF50729">
    <property type="entry name" value="PH domain-like"/>
    <property type="match status" value="1"/>
</dbReference>
<protein>
    <submittedName>
        <fullName evidence="7">mRNA-decapping enzyme</fullName>
    </submittedName>
</protein>
<evidence type="ECO:0000313" key="7">
    <source>
        <dbReference type="EMBL" id="WZN63544.1"/>
    </source>
</evidence>
<feature type="region of interest" description="Disordered" evidence="5">
    <location>
        <begin position="157"/>
        <end position="224"/>
    </location>
</feature>
<evidence type="ECO:0000256" key="2">
    <source>
        <dbReference type="ARBA" id="ARBA00008778"/>
    </source>
</evidence>
<keyword evidence="8" id="KW-1185">Reference proteome</keyword>
<evidence type="ECO:0000256" key="1">
    <source>
        <dbReference type="ARBA" id="ARBA00004496"/>
    </source>
</evidence>